<dbReference type="AlphaFoldDB" id="A0A1B9F6H5"/>
<feature type="transmembrane region" description="Helical" evidence="5">
    <location>
        <begin position="163"/>
        <end position="188"/>
    </location>
</feature>
<comment type="subunit">
    <text evidence="5">Forms a complex with TatA.</text>
</comment>
<dbReference type="GO" id="GO:0065002">
    <property type="term" value="P:intracellular protein transmembrane transport"/>
    <property type="evidence" value="ECO:0007669"/>
    <property type="project" value="TreeGrafter"/>
</dbReference>
<dbReference type="PATRIC" id="fig|1156395.6.peg.1206"/>
<evidence type="ECO:0000313" key="6">
    <source>
        <dbReference type="EMBL" id="OCC15444.1"/>
    </source>
</evidence>
<organism evidence="6 7">
    <name type="scientific">Dissulfuribacter thermophilus</name>
    <dbReference type="NCBI Taxonomy" id="1156395"/>
    <lineage>
        <taxon>Bacteria</taxon>
        <taxon>Pseudomonadati</taxon>
        <taxon>Thermodesulfobacteriota</taxon>
        <taxon>Dissulfuribacteria</taxon>
        <taxon>Dissulfuribacterales</taxon>
        <taxon>Dissulfuribacteraceae</taxon>
        <taxon>Dissulfuribacter</taxon>
    </lineage>
</organism>
<keyword evidence="5" id="KW-1003">Cell membrane</keyword>
<sequence length="250" mass="28688">MNSQVLKTLEHLDLAPFRHHLEELRSRLLKVLAFFCTIFLLAYWFSEEIMRILLTPLSSSYLGSSHGLVYTALTEGFFAYLKIAFWTALLLTTPFFVYQAWAFVAPGLYPKEKSFLRRIVFWGGALFFAGGLFGFFVLFPTLLAFSLGYAAQDLLPMPRIGQYVVLLVKFVFFTGLVFEVPFTMALAIESGIIERETIKKKRKFFLIGLYALSAFLVPTDIFSQILLFGPLWLLFELGLKLSIFIHKRND</sequence>
<dbReference type="PANTHER" id="PTHR30371">
    <property type="entry name" value="SEC-INDEPENDENT PROTEIN TRANSLOCASE PROTEIN TATC"/>
    <property type="match status" value="1"/>
</dbReference>
<comment type="caution">
    <text evidence="6">The sequence shown here is derived from an EMBL/GenBank/DDBJ whole genome shotgun (WGS) entry which is preliminary data.</text>
</comment>
<keyword evidence="4 5" id="KW-0472">Membrane</keyword>
<dbReference type="PANTHER" id="PTHR30371:SF0">
    <property type="entry name" value="SEC-INDEPENDENT PROTEIN TRANSLOCASE PROTEIN TATC, CHLOROPLASTIC-RELATED"/>
    <property type="match status" value="1"/>
</dbReference>
<dbReference type="PRINTS" id="PR01840">
    <property type="entry name" value="TATCFAMILY"/>
</dbReference>
<evidence type="ECO:0000256" key="1">
    <source>
        <dbReference type="ARBA" id="ARBA00004141"/>
    </source>
</evidence>
<feature type="transmembrane region" description="Helical" evidence="5">
    <location>
        <begin position="77"/>
        <end position="98"/>
    </location>
</feature>
<dbReference type="Pfam" id="PF00902">
    <property type="entry name" value="TatC"/>
    <property type="match status" value="1"/>
</dbReference>
<protein>
    <recommendedName>
        <fullName evidence="5">Sec-independent protein translocase protein TatC</fullName>
    </recommendedName>
</protein>
<comment type="caution">
    <text evidence="5">Lacks conserved residue(s) required for the propagation of feature annotation.</text>
</comment>
<keyword evidence="7" id="KW-1185">Reference proteome</keyword>
<keyword evidence="3 5" id="KW-1133">Transmembrane helix</keyword>
<comment type="subcellular location">
    <subcellularLocation>
        <location evidence="5">Cell membrane</location>
        <topology evidence="5">Multi-pass membrane protein</topology>
    </subcellularLocation>
    <subcellularLocation>
        <location evidence="1">Membrane</location>
        <topology evidence="1">Multi-pass membrane protein</topology>
    </subcellularLocation>
</comment>
<name>A0A1B9F6H5_9BACT</name>
<evidence type="ECO:0000256" key="5">
    <source>
        <dbReference type="HAMAP-Rule" id="MF_00902"/>
    </source>
</evidence>
<proteinExistence type="inferred from homology"/>
<dbReference type="NCBIfam" id="TIGR00945">
    <property type="entry name" value="tatC"/>
    <property type="match status" value="1"/>
</dbReference>
<dbReference type="Proteomes" id="UP000093080">
    <property type="component" value="Unassembled WGS sequence"/>
</dbReference>
<feature type="transmembrane region" description="Helical" evidence="5">
    <location>
        <begin position="209"/>
        <end position="235"/>
    </location>
</feature>
<evidence type="ECO:0000256" key="3">
    <source>
        <dbReference type="ARBA" id="ARBA00022989"/>
    </source>
</evidence>
<keyword evidence="5" id="KW-0813">Transport</keyword>
<dbReference type="InterPro" id="IPR002033">
    <property type="entry name" value="TatC"/>
</dbReference>
<keyword evidence="5" id="KW-0811">Translocation</keyword>
<accession>A0A1B9F6H5</accession>
<dbReference type="GO" id="GO:0033281">
    <property type="term" value="C:TAT protein transport complex"/>
    <property type="evidence" value="ECO:0007669"/>
    <property type="project" value="UniProtKB-UniRule"/>
</dbReference>
<feature type="transmembrane region" description="Helical" evidence="5">
    <location>
        <begin position="119"/>
        <end position="143"/>
    </location>
</feature>
<comment type="similarity">
    <text evidence="5">Belongs to the TatC family.</text>
</comment>
<dbReference type="STRING" id="1156395.DBT_1191"/>
<keyword evidence="5" id="KW-0653">Protein transport</keyword>
<evidence type="ECO:0000313" key="7">
    <source>
        <dbReference type="Proteomes" id="UP000093080"/>
    </source>
</evidence>
<evidence type="ECO:0000256" key="2">
    <source>
        <dbReference type="ARBA" id="ARBA00022692"/>
    </source>
</evidence>
<feature type="transmembrane region" description="Helical" evidence="5">
    <location>
        <begin position="28"/>
        <end position="46"/>
    </location>
</feature>
<evidence type="ECO:0000256" key="4">
    <source>
        <dbReference type="ARBA" id="ARBA00023136"/>
    </source>
</evidence>
<gene>
    <name evidence="5" type="primary">tatC</name>
    <name evidence="6" type="ORF">DBT_1191</name>
</gene>
<dbReference type="GO" id="GO:0009977">
    <property type="term" value="F:proton motive force dependent protein transmembrane transporter activity"/>
    <property type="evidence" value="ECO:0007669"/>
    <property type="project" value="TreeGrafter"/>
</dbReference>
<dbReference type="RefSeq" id="WP_067617545.1">
    <property type="nucleotide sequence ID" value="NZ_MAGO01000005.1"/>
</dbReference>
<reference evidence="6 7" key="1">
    <citation type="submission" date="2016-06" db="EMBL/GenBank/DDBJ databases">
        <title>Respiratory ammonification of nitrate coupled to the oxidation of elemental sulfur in deep-sea autotrophic thermophilic bacteria.</title>
        <authorList>
            <person name="Slobodkina G.B."/>
            <person name="Mardanov A.V."/>
            <person name="Ravin N.V."/>
            <person name="Frolova A.A."/>
            <person name="Viryasiv M.B."/>
            <person name="Chernyh N.A."/>
            <person name="Bonch-Osmolovskaya E.A."/>
            <person name="Slobodkin A.I."/>
        </authorList>
    </citation>
    <scope>NUCLEOTIDE SEQUENCE [LARGE SCALE GENOMIC DNA]</scope>
    <source>
        <strain evidence="6 7">S69</strain>
    </source>
</reference>
<dbReference type="EMBL" id="MAGO01000005">
    <property type="protein sequence ID" value="OCC15444.1"/>
    <property type="molecule type" value="Genomic_DNA"/>
</dbReference>
<dbReference type="GO" id="GO:0043953">
    <property type="term" value="P:protein transport by the Tat complex"/>
    <property type="evidence" value="ECO:0007669"/>
    <property type="project" value="UniProtKB-UniRule"/>
</dbReference>
<comment type="function">
    <text evidence="5">Part of the twin-arginine translocation (Tat) system that transports large folded proteins containing a characteristic twin-arginine motif in their signal peptide across membranes.</text>
</comment>
<dbReference type="HAMAP" id="MF_00902">
    <property type="entry name" value="TatC"/>
    <property type="match status" value="1"/>
</dbReference>
<keyword evidence="2 5" id="KW-0812">Transmembrane</keyword>